<evidence type="ECO:0000259" key="7">
    <source>
        <dbReference type="Pfam" id="PF13664"/>
    </source>
</evidence>
<keyword evidence="4 5" id="KW-0472">Membrane</keyword>
<dbReference type="InterPro" id="IPR025423">
    <property type="entry name" value="TMEM205-like"/>
</dbReference>
<keyword evidence="2 5" id="KW-0812">Transmembrane</keyword>
<dbReference type="PANTHER" id="PTHR23241:SF102">
    <property type="entry name" value="LD23009P"/>
    <property type="match status" value="1"/>
</dbReference>
<evidence type="ECO:0000256" key="1">
    <source>
        <dbReference type="ARBA" id="ARBA00004370"/>
    </source>
</evidence>
<dbReference type="AlphaFoldDB" id="A0ABD3R4M0"/>
<evidence type="ECO:0000313" key="10">
    <source>
        <dbReference type="Proteomes" id="UP001530377"/>
    </source>
</evidence>
<feature type="transmembrane region" description="Helical" evidence="5">
    <location>
        <begin position="137"/>
        <end position="156"/>
    </location>
</feature>
<evidence type="ECO:0000256" key="5">
    <source>
        <dbReference type="SAM" id="Phobius"/>
    </source>
</evidence>
<feature type="domain" description="TMEM205-like" evidence="7">
    <location>
        <begin position="138"/>
        <end position="234"/>
    </location>
</feature>
<dbReference type="InterPro" id="IPR053009">
    <property type="entry name" value="Xanthocillin_Biosynth-Assoc"/>
</dbReference>
<dbReference type="EMBL" id="JALLPB020000597">
    <property type="protein sequence ID" value="KAL3807694.1"/>
    <property type="molecule type" value="Genomic_DNA"/>
</dbReference>
<evidence type="ECO:0000313" key="9">
    <source>
        <dbReference type="EMBL" id="KAL3807694.1"/>
    </source>
</evidence>
<feature type="transmembrane region" description="Helical" evidence="5">
    <location>
        <begin position="177"/>
        <end position="200"/>
    </location>
</feature>
<proteinExistence type="predicted"/>
<comment type="caution">
    <text evidence="9">The sequence shown here is derived from an EMBL/GenBank/DDBJ whole genome shotgun (WGS) entry which is preliminary data.</text>
</comment>
<evidence type="ECO:0000256" key="2">
    <source>
        <dbReference type="ARBA" id="ARBA00022692"/>
    </source>
</evidence>
<name>A0ABD3R4M0_9STRA</name>
<feature type="chain" id="PRO_5044724959" description="TMEM205-like domain-containing protein" evidence="6">
    <location>
        <begin position="20"/>
        <end position="285"/>
    </location>
</feature>
<keyword evidence="3 5" id="KW-1133">Transmembrane helix</keyword>
<keyword evidence="10" id="KW-1185">Reference proteome</keyword>
<dbReference type="EMBL" id="JALLPB020000597">
    <property type="protein sequence ID" value="KAL3807693.1"/>
    <property type="molecule type" value="Genomic_DNA"/>
</dbReference>
<evidence type="ECO:0000256" key="6">
    <source>
        <dbReference type="SAM" id="SignalP"/>
    </source>
</evidence>
<dbReference type="Proteomes" id="UP001530377">
    <property type="component" value="Unassembled WGS sequence"/>
</dbReference>
<feature type="transmembrane region" description="Helical" evidence="5">
    <location>
        <begin position="206"/>
        <end position="222"/>
    </location>
</feature>
<protein>
    <recommendedName>
        <fullName evidence="7">TMEM205-like domain-containing protein</fullName>
    </recommendedName>
</protein>
<dbReference type="GO" id="GO:0016020">
    <property type="term" value="C:membrane"/>
    <property type="evidence" value="ECO:0007669"/>
    <property type="project" value="UniProtKB-SubCell"/>
</dbReference>
<evidence type="ECO:0000313" key="8">
    <source>
        <dbReference type="EMBL" id="KAL3807693.1"/>
    </source>
</evidence>
<dbReference type="PANTHER" id="PTHR23241">
    <property type="entry name" value="LATE EMBRYOGENESIS ABUNDANT PLANTS LEA-RELATED"/>
    <property type="match status" value="1"/>
</dbReference>
<accession>A0ABD3R4M0</accession>
<evidence type="ECO:0000256" key="4">
    <source>
        <dbReference type="ARBA" id="ARBA00023136"/>
    </source>
</evidence>
<evidence type="ECO:0000256" key="3">
    <source>
        <dbReference type="ARBA" id="ARBA00022989"/>
    </source>
</evidence>
<feature type="signal peptide" evidence="6">
    <location>
        <begin position="1"/>
        <end position="19"/>
    </location>
</feature>
<comment type="subcellular location">
    <subcellularLocation>
        <location evidence="1">Membrane</location>
    </subcellularLocation>
</comment>
<gene>
    <name evidence="8" type="ORF">ACHAXA_006585</name>
    <name evidence="9" type="ORF">ACHAXA_006586</name>
</gene>
<dbReference type="Pfam" id="PF13664">
    <property type="entry name" value="DUF4149"/>
    <property type="match status" value="1"/>
</dbReference>
<keyword evidence="6" id="KW-0732">Signal</keyword>
<organism evidence="9 10">
    <name type="scientific">Cyclostephanos tholiformis</name>
    <dbReference type="NCBI Taxonomy" id="382380"/>
    <lineage>
        <taxon>Eukaryota</taxon>
        <taxon>Sar</taxon>
        <taxon>Stramenopiles</taxon>
        <taxon>Ochrophyta</taxon>
        <taxon>Bacillariophyta</taxon>
        <taxon>Coscinodiscophyceae</taxon>
        <taxon>Thalassiosirophycidae</taxon>
        <taxon>Stephanodiscales</taxon>
        <taxon>Stephanodiscaceae</taxon>
        <taxon>Cyclostephanos</taxon>
    </lineage>
</organism>
<reference evidence="9 10" key="1">
    <citation type="submission" date="2024-10" db="EMBL/GenBank/DDBJ databases">
        <title>Updated reference genomes for cyclostephanoid diatoms.</title>
        <authorList>
            <person name="Roberts W.R."/>
            <person name="Alverson A.J."/>
        </authorList>
    </citation>
    <scope>NUCLEOTIDE SEQUENCE [LARGE SCALE GENOMIC DNA]</scope>
    <source>
        <strain evidence="9 10">AJA228-03</strain>
    </source>
</reference>
<sequence length="285" mass="31260">MKSALLVSGCFLLFQPMHGLVLVPRQAMSINRSKQAVSYAARRHRLPRDRRGVGPAAFASPSRQFFTPKEVANDDKPFIRPALHNSNVFRLVAILYALLFAIYQGSAAAPGASTNAFLNSMGRYLVLPPSAAATVHLLSFSIWFGTVVYTTFVAGITMFKNLPRRVFGTLQSKLFPLYFRLCSVMIGVQVLTLTAMPDVLSKTSEVSLAIAFVTTLFNLLYLEPKSTSVMFDRYQLEDDGKRDGEEYKAKAKSFGKLHGMSSLANLAALCGGVVHGVRLASRLVV</sequence>